<dbReference type="AlphaFoldDB" id="A0A8H7VTA9"/>
<organism evidence="1 2">
    <name type="scientific">Thamnidium elegans</name>
    <dbReference type="NCBI Taxonomy" id="101142"/>
    <lineage>
        <taxon>Eukaryota</taxon>
        <taxon>Fungi</taxon>
        <taxon>Fungi incertae sedis</taxon>
        <taxon>Mucoromycota</taxon>
        <taxon>Mucoromycotina</taxon>
        <taxon>Mucoromycetes</taxon>
        <taxon>Mucorales</taxon>
        <taxon>Mucorineae</taxon>
        <taxon>Mucoraceae</taxon>
        <taxon>Thamnidium</taxon>
    </lineage>
</organism>
<dbReference type="EMBL" id="JAEPRE010000194">
    <property type="protein sequence ID" value="KAG2230587.1"/>
    <property type="molecule type" value="Genomic_DNA"/>
</dbReference>
<gene>
    <name evidence="1" type="ORF">INT48_006892</name>
</gene>
<name>A0A8H7VTA9_9FUNG</name>
<comment type="caution">
    <text evidence="1">The sequence shown here is derived from an EMBL/GenBank/DDBJ whole genome shotgun (WGS) entry which is preliminary data.</text>
</comment>
<sequence>MKPTDIGQWAESKLITLDATFTGNWSNKKITLALARLEGSIYLRTRKSALEDDSNQLEDCQKSQKMVHLQQIAVVEKDSEEPLNG</sequence>
<evidence type="ECO:0000313" key="2">
    <source>
        <dbReference type="Proteomes" id="UP000613177"/>
    </source>
</evidence>
<protein>
    <submittedName>
        <fullName evidence="1">Uncharacterized protein</fullName>
    </submittedName>
</protein>
<proteinExistence type="predicted"/>
<reference evidence="1" key="1">
    <citation type="submission" date="2021-01" db="EMBL/GenBank/DDBJ databases">
        <title>Metabolic potential, ecology and presence of endohyphal bacteria is reflected in genomic diversity of Mucoromycotina.</title>
        <authorList>
            <person name="Muszewska A."/>
            <person name="Okrasinska A."/>
            <person name="Steczkiewicz K."/>
            <person name="Drgas O."/>
            <person name="Orlowska M."/>
            <person name="Perlinska-Lenart U."/>
            <person name="Aleksandrzak-Piekarczyk T."/>
            <person name="Szatraj K."/>
            <person name="Zielenkiewicz U."/>
            <person name="Pilsyk S."/>
            <person name="Malc E."/>
            <person name="Mieczkowski P."/>
            <person name="Kruszewska J.S."/>
            <person name="Biernat P."/>
            <person name="Pawlowska J."/>
        </authorList>
    </citation>
    <scope>NUCLEOTIDE SEQUENCE</scope>
    <source>
        <strain evidence="1">WA0000018081</strain>
    </source>
</reference>
<accession>A0A8H7VTA9</accession>
<evidence type="ECO:0000313" key="1">
    <source>
        <dbReference type="EMBL" id="KAG2230587.1"/>
    </source>
</evidence>
<keyword evidence="2" id="KW-1185">Reference proteome</keyword>
<dbReference type="Proteomes" id="UP000613177">
    <property type="component" value="Unassembled WGS sequence"/>
</dbReference>